<comment type="caution">
    <text evidence="2">The sequence shown here is derived from an EMBL/GenBank/DDBJ whole genome shotgun (WGS) entry which is preliminary data.</text>
</comment>
<dbReference type="EMBL" id="BPLQ01014835">
    <property type="protein sequence ID" value="GIY83627.1"/>
    <property type="molecule type" value="Genomic_DNA"/>
</dbReference>
<reference evidence="2 3" key="1">
    <citation type="submission" date="2021-06" db="EMBL/GenBank/DDBJ databases">
        <title>Caerostris darwini draft genome.</title>
        <authorList>
            <person name="Kono N."/>
            <person name="Arakawa K."/>
        </authorList>
    </citation>
    <scope>NUCLEOTIDE SEQUENCE [LARGE SCALE GENOMIC DNA]</scope>
</reference>
<sequence>MADEIQVMKGREAWELVPAPKNSKVDDIVVFGKTQRDIDIVASLLQNKFDIKILGKTQRLLGIEFRNIIGQYFIHQKQYIDTIYRIFSKFKYPHASLSIAKGVVLSKLDCPSNDIGLMEMS</sequence>
<dbReference type="InterPro" id="IPR013103">
    <property type="entry name" value="RVT_2"/>
</dbReference>
<dbReference type="Proteomes" id="UP001054837">
    <property type="component" value="Unassembled WGS sequence"/>
</dbReference>
<dbReference type="AlphaFoldDB" id="A0AAV4WLY7"/>
<evidence type="ECO:0000313" key="2">
    <source>
        <dbReference type="EMBL" id="GIY83627.1"/>
    </source>
</evidence>
<gene>
    <name evidence="2" type="primary">POLX_1502</name>
    <name evidence="2" type="ORF">CDAR_32541</name>
</gene>
<protein>
    <submittedName>
        <fullName evidence="2">Retrovirus-related Pol polyprotein from transposon TNT 1-94</fullName>
    </submittedName>
</protein>
<evidence type="ECO:0000259" key="1">
    <source>
        <dbReference type="Pfam" id="PF07727"/>
    </source>
</evidence>
<proteinExistence type="predicted"/>
<accession>A0AAV4WLY7</accession>
<organism evidence="2 3">
    <name type="scientific">Caerostris darwini</name>
    <dbReference type="NCBI Taxonomy" id="1538125"/>
    <lineage>
        <taxon>Eukaryota</taxon>
        <taxon>Metazoa</taxon>
        <taxon>Ecdysozoa</taxon>
        <taxon>Arthropoda</taxon>
        <taxon>Chelicerata</taxon>
        <taxon>Arachnida</taxon>
        <taxon>Araneae</taxon>
        <taxon>Araneomorphae</taxon>
        <taxon>Entelegynae</taxon>
        <taxon>Araneoidea</taxon>
        <taxon>Araneidae</taxon>
        <taxon>Caerostris</taxon>
    </lineage>
</organism>
<keyword evidence="3" id="KW-1185">Reference proteome</keyword>
<feature type="domain" description="Reverse transcriptase Ty1/copia-type" evidence="1">
    <location>
        <begin position="25"/>
        <end position="86"/>
    </location>
</feature>
<dbReference type="Pfam" id="PF07727">
    <property type="entry name" value="RVT_2"/>
    <property type="match status" value="1"/>
</dbReference>
<name>A0AAV4WLY7_9ARAC</name>
<evidence type="ECO:0000313" key="3">
    <source>
        <dbReference type="Proteomes" id="UP001054837"/>
    </source>
</evidence>